<dbReference type="STRING" id="37546.A0A1B0FPN4"/>
<feature type="coiled-coil region" evidence="1">
    <location>
        <begin position="10"/>
        <end position="90"/>
    </location>
</feature>
<dbReference type="EMBL" id="CCAG010016854">
    <property type="status" value="NOT_ANNOTATED_CDS"/>
    <property type="molecule type" value="Genomic_DNA"/>
</dbReference>
<accession>A0A1B0FPN4</accession>
<evidence type="ECO:0000256" key="1">
    <source>
        <dbReference type="SAM" id="Coils"/>
    </source>
</evidence>
<feature type="region of interest" description="Disordered" evidence="2">
    <location>
        <begin position="1557"/>
        <end position="1581"/>
    </location>
</feature>
<feature type="region of interest" description="Disordered" evidence="2">
    <location>
        <begin position="2065"/>
        <end position="2097"/>
    </location>
</feature>
<evidence type="ECO:0000256" key="2">
    <source>
        <dbReference type="SAM" id="MobiDB-lite"/>
    </source>
</evidence>
<feature type="compositionally biased region" description="Basic and acidic residues" evidence="2">
    <location>
        <begin position="1965"/>
        <end position="1975"/>
    </location>
</feature>
<protein>
    <submittedName>
        <fullName evidence="3">Uncharacterized protein</fullName>
    </submittedName>
</protein>
<dbReference type="Proteomes" id="UP000092444">
    <property type="component" value="Unassembled WGS sequence"/>
</dbReference>
<proteinExistence type="predicted"/>
<feature type="region of interest" description="Disordered" evidence="2">
    <location>
        <begin position="630"/>
        <end position="665"/>
    </location>
</feature>
<reference evidence="3" key="1">
    <citation type="submission" date="2020-05" db="UniProtKB">
        <authorList>
            <consortium name="EnsemblMetazoa"/>
        </authorList>
    </citation>
    <scope>IDENTIFICATION</scope>
    <source>
        <strain evidence="3">Yale</strain>
    </source>
</reference>
<organism evidence="3 4">
    <name type="scientific">Glossina morsitans morsitans</name>
    <name type="common">Savannah tsetse fly</name>
    <dbReference type="NCBI Taxonomy" id="37546"/>
    <lineage>
        <taxon>Eukaryota</taxon>
        <taxon>Metazoa</taxon>
        <taxon>Ecdysozoa</taxon>
        <taxon>Arthropoda</taxon>
        <taxon>Hexapoda</taxon>
        <taxon>Insecta</taxon>
        <taxon>Pterygota</taxon>
        <taxon>Neoptera</taxon>
        <taxon>Endopterygota</taxon>
        <taxon>Diptera</taxon>
        <taxon>Brachycera</taxon>
        <taxon>Muscomorpha</taxon>
        <taxon>Hippoboscoidea</taxon>
        <taxon>Glossinidae</taxon>
        <taxon>Glossina</taxon>
    </lineage>
</organism>
<dbReference type="EnsemblMetazoa" id="GMOY005858-RA">
    <property type="protein sequence ID" value="GMOY005858-PA"/>
    <property type="gene ID" value="GMOY005858"/>
</dbReference>
<feature type="compositionally biased region" description="Basic and acidic residues" evidence="2">
    <location>
        <begin position="1557"/>
        <end position="1577"/>
    </location>
</feature>
<feature type="region of interest" description="Disordered" evidence="2">
    <location>
        <begin position="514"/>
        <end position="546"/>
    </location>
</feature>
<dbReference type="VEuPathDB" id="VectorBase:GMOY005858"/>
<feature type="compositionally biased region" description="Basic and acidic residues" evidence="2">
    <location>
        <begin position="1381"/>
        <end position="1395"/>
    </location>
</feature>
<sequence length="2280" mass="255019">MEEIDFYYGLDAFEQQEEKKSKELEDLENKYQKSLKTITQLEDENKALKKKIKKIEINFQNLLDTARSEIQRKNREIDRLRTEKDDLCFRRISTGKHQSDGGKSKSDGQIAVKKIEISLNDNANFVESRKVSPQKKGKSIRIKRVRERDQGHALILGNEAETIINVTARGLVRSKGIIAEGDGPIHLIPKSSNQTKSHSKAPKSKETSHAHPDDNSKDNKEKSGKNKAENNKNYNYRSEIPEPSIKQTVRIRKQHDATQNVQAKNQEKASELNGFQRLEFDRELRADSPLFDSISCEDISGDTILKENCDDQSGKSLSTRSAISSGDYIDVNKQAGFDKCFPKISDTSTTSRDLSYDTGCANLKHKTASFRAEKEEEITEIPGLDLIATNAVISNQPENIFVKDADSVSKVSSSRVCHMHSAERKMPEDIRTIDLRDQNQKSGNRNAVSCPVFGRDLPKKNLKESNLKNLLGKELTSSENLLNETIIRNHRNETDHVVVDKVIGLKSSSIKTSEQSKDQKICKSQQNLSQNEIGASKASDQDENQINLKRENSTLLELYNEKSSQILKISQKKEEKALCGQETCDKEIPLTSAITRIQNWNSKLKENNLIISEVEQSKRAEQEQLLSKNLEKHNGNTTPHKSEEDFNDQKTSFETKSSKLSTKEKISPEIEGKTYGNASSNAKICEIGKTIFKKVSASSDDMCNNENCRTLSKLQQEKELVDQEISSDIISLQSPTHIAESWQADQIEVLKENSETVTEAERIISGQGKKSEDIIDQAIFSESICLPGSIESFEILQRNINEKSTKIIKEKNCLEEKVPQQECIDPQVLIRVDNDTKSSQVKCGSATSITMMQSIYTNNSFVGAKEKNSPLCQATISAQIDLIPKNEKKSQLISTASTINDENGKLKLCASKEKGENIGGDTATPNSDQQIKSNYELVERKPVQEKLRVRSLEKKQKISNIGKVKADKEDLKGNICSFTNIDVGNKSVKVASVSQERKQNIKSIPNDPEEQNRNKNELPITDSDSFPYKLYEKEQKEKVNLGVADNDFRVILQPTLSQQSVNLPYATPSDKALCSKKEKSLFEKEAKKLEVSTKEMEEFGNSLATNDLSRQLENLNKTETAFNAMQTRKEADVDISSANDDKGKIRLIANEIDEENVNKVAQVIKLLPELNVVPKSLNNGNNEAVFPKSLHICNSNTVITSKSTQLNIVVASLLKSPYCNISNNSQAAKEASPTKLSSEASSRLVTTSTNSTDVSNKLNKFITDNAQETPVTNALKNSCVTQQLPCITTLTETSINSNNIFSKTNQETLTSNDMNALDLVRAINHKSSIKHKEYILPAASVLCTVRNLENATKLTEMTNKSTFSTVAKSKQKITEVEDGNDSDRTDKESAERKEISGPFVNSSQQQISFTCLENLSNDDDNNDNNSSINDLKNDKTIVLKKLPLLGLAPITKAVCYYKQVKRLGKKKFYFRNVQTRSTKKFPSVKSKFKPRGGRGIKSRNRMSMPLYGIKVKSAKSQENKIFDKYEKNSIASKCVNSSETEKKGQKVACIENLRKDKETEEKKGRKDETNAARRNSSENETECLAMNATNSAQESLKISSDSLTIIESTKASALSVSQIKNIFAENEDKAEISSSVRKLEEISADEKENNTSTDKVTENQSLTAHSAGLKCSKFSDVNCLEKILTANCLKNESYKIPKLKKSFESLKPVKVNKRKIFSLQDVGIYVGPIKGHLSTCCAPKTKANMTIENHKCGEMSDREIKKNVENNPKEFKTAETKGLQADVSKSNVTLVGSEVVPFSTDKQTRALKNKETFAATSLDYAFIKTSHGGEDKHLQLKDQKMEPISNLSQIETWQNTNFVESSDRDSEQTRINSKEIISSSLSKKGAEITTASLNQKPSGLLMRRSPEIAQKSIVKPLNLLRQSIKNNTPLNERLKVDQSLSKLEGTICIKGKETQKNVPLQDTDVGTKSKEKMSQESKNCGKFSIDNQKEGVGVTIRLSKEKTFEQLNTSTKMFTSSEDISEQRNKINDKIDDMSDEYSQISVSVGRQKRRKCVNSKRPILDSYSDDEKEYSSKSEGSVIEHCNSSSSPTKFEHKRRPTLKVTEVINSETKSIQMLNESPNSPQLNHSIFNEDNVDSTPTEVVPTINPANTSQDEKFKEIDTQLSAIFQSPQYEKDYTVTNKTDVNDFKIDNKMEINVNTSEVTGKDSGINNQENDYASPNVSAAETTQSSLNSSANSVKRLSLGSTEYRFEKVSNNVVNLFISRKRKRKKPTVIDVLTV</sequence>
<feature type="compositionally biased region" description="Basic and acidic residues" evidence="2">
    <location>
        <begin position="203"/>
        <end position="230"/>
    </location>
</feature>
<feature type="compositionally biased region" description="Polar residues" evidence="2">
    <location>
        <begin position="1234"/>
        <end position="1244"/>
    </location>
</feature>
<name>A0A1B0FPN4_GLOMM</name>
<feature type="region of interest" description="Disordered" evidence="2">
    <location>
        <begin position="994"/>
        <end position="1023"/>
    </location>
</feature>
<feature type="region of interest" description="Disordered" evidence="2">
    <location>
        <begin position="1960"/>
        <end position="1984"/>
    </location>
</feature>
<feature type="region of interest" description="Disordered" evidence="2">
    <location>
        <begin position="1225"/>
        <end position="1248"/>
    </location>
</feature>
<feature type="region of interest" description="Disordered" evidence="2">
    <location>
        <begin position="181"/>
        <end position="270"/>
    </location>
</feature>
<keyword evidence="1" id="KW-0175">Coiled coil</keyword>
<keyword evidence="4" id="KW-1185">Reference proteome</keyword>
<evidence type="ECO:0000313" key="3">
    <source>
        <dbReference type="EnsemblMetazoa" id="GMOY005858-PA"/>
    </source>
</evidence>
<feature type="region of interest" description="Disordered" evidence="2">
    <location>
        <begin position="1368"/>
        <end position="1403"/>
    </location>
</feature>
<feature type="compositionally biased region" description="Polar residues" evidence="2">
    <location>
        <begin position="522"/>
        <end position="533"/>
    </location>
</feature>
<evidence type="ECO:0000313" key="4">
    <source>
        <dbReference type="Proteomes" id="UP000092444"/>
    </source>
</evidence>